<dbReference type="EMBL" id="AP014957">
    <property type="protein sequence ID" value="BAS75593.1"/>
    <property type="molecule type" value="Genomic_DNA"/>
</dbReference>
<dbReference type="FunCoup" id="A0A0N7KE70">
    <property type="interactions" value="2"/>
</dbReference>
<organism evidence="2 3">
    <name type="scientific">Oryza sativa subsp. japonica</name>
    <name type="common">Rice</name>
    <dbReference type="NCBI Taxonomy" id="39947"/>
    <lineage>
        <taxon>Eukaryota</taxon>
        <taxon>Viridiplantae</taxon>
        <taxon>Streptophyta</taxon>
        <taxon>Embryophyta</taxon>
        <taxon>Tracheophyta</taxon>
        <taxon>Spermatophyta</taxon>
        <taxon>Magnoliopsida</taxon>
        <taxon>Liliopsida</taxon>
        <taxon>Poales</taxon>
        <taxon>Poaceae</taxon>
        <taxon>BOP clade</taxon>
        <taxon>Oryzoideae</taxon>
        <taxon>Oryzeae</taxon>
        <taxon>Oryzinae</taxon>
        <taxon>Oryza</taxon>
        <taxon>Oryza sativa</taxon>
    </lineage>
</organism>
<gene>
    <name evidence="2" type="ordered locus">Os01g0884850</name>
    <name evidence="2" type="ORF">OSNPB_010884850</name>
</gene>
<dbReference type="PaxDb" id="39947-A0A0N7KE70"/>
<feature type="compositionally biased region" description="Basic residues" evidence="1">
    <location>
        <begin position="157"/>
        <end position="168"/>
    </location>
</feature>
<proteinExistence type="predicted"/>
<dbReference type="InParanoid" id="A0A0N7KE70"/>
<dbReference type="AlphaFoldDB" id="A0A0N7KE70"/>
<accession>A0A0N7KE70</accession>
<evidence type="ECO:0000313" key="3">
    <source>
        <dbReference type="Proteomes" id="UP000059680"/>
    </source>
</evidence>
<evidence type="ECO:0000313" key="2">
    <source>
        <dbReference type="EMBL" id="BAS75593.1"/>
    </source>
</evidence>
<protein>
    <submittedName>
        <fullName evidence="2">Os01g0884850 protein</fullName>
    </submittedName>
</protein>
<reference evidence="3" key="1">
    <citation type="journal article" date="2005" name="Nature">
        <title>The map-based sequence of the rice genome.</title>
        <authorList>
            <consortium name="International rice genome sequencing project (IRGSP)"/>
            <person name="Matsumoto T."/>
            <person name="Wu J."/>
            <person name="Kanamori H."/>
            <person name="Katayose Y."/>
            <person name="Fujisawa M."/>
            <person name="Namiki N."/>
            <person name="Mizuno H."/>
            <person name="Yamamoto K."/>
            <person name="Antonio B.A."/>
            <person name="Baba T."/>
            <person name="Sakata K."/>
            <person name="Nagamura Y."/>
            <person name="Aoki H."/>
            <person name="Arikawa K."/>
            <person name="Arita K."/>
            <person name="Bito T."/>
            <person name="Chiden Y."/>
            <person name="Fujitsuka N."/>
            <person name="Fukunaka R."/>
            <person name="Hamada M."/>
            <person name="Harada C."/>
            <person name="Hayashi A."/>
            <person name="Hijishita S."/>
            <person name="Honda M."/>
            <person name="Hosokawa S."/>
            <person name="Ichikawa Y."/>
            <person name="Idonuma A."/>
            <person name="Iijima M."/>
            <person name="Ikeda M."/>
            <person name="Ikeno M."/>
            <person name="Ito K."/>
            <person name="Ito S."/>
            <person name="Ito T."/>
            <person name="Ito Y."/>
            <person name="Ito Y."/>
            <person name="Iwabuchi A."/>
            <person name="Kamiya K."/>
            <person name="Karasawa W."/>
            <person name="Kurita K."/>
            <person name="Katagiri S."/>
            <person name="Kikuta A."/>
            <person name="Kobayashi H."/>
            <person name="Kobayashi N."/>
            <person name="Machita K."/>
            <person name="Maehara T."/>
            <person name="Masukawa M."/>
            <person name="Mizubayashi T."/>
            <person name="Mukai Y."/>
            <person name="Nagasaki H."/>
            <person name="Nagata Y."/>
            <person name="Naito S."/>
            <person name="Nakashima M."/>
            <person name="Nakama Y."/>
            <person name="Nakamichi Y."/>
            <person name="Nakamura M."/>
            <person name="Meguro A."/>
            <person name="Negishi M."/>
            <person name="Ohta I."/>
            <person name="Ohta T."/>
            <person name="Okamoto M."/>
            <person name="Ono N."/>
            <person name="Saji S."/>
            <person name="Sakaguchi M."/>
            <person name="Sakai K."/>
            <person name="Shibata M."/>
            <person name="Shimokawa T."/>
            <person name="Song J."/>
            <person name="Takazaki Y."/>
            <person name="Terasawa K."/>
            <person name="Tsugane M."/>
            <person name="Tsuji K."/>
            <person name="Ueda S."/>
            <person name="Waki K."/>
            <person name="Yamagata H."/>
            <person name="Yamamoto M."/>
            <person name="Yamamoto S."/>
            <person name="Yamane H."/>
            <person name="Yoshiki S."/>
            <person name="Yoshihara R."/>
            <person name="Yukawa K."/>
            <person name="Zhong H."/>
            <person name="Yano M."/>
            <person name="Yuan Q."/>
            <person name="Ouyang S."/>
            <person name="Liu J."/>
            <person name="Jones K.M."/>
            <person name="Gansberger K."/>
            <person name="Moffat K."/>
            <person name="Hill J."/>
            <person name="Bera J."/>
            <person name="Fadrosh D."/>
            <person name="Jin S."/>
            <person name="Johri S."/>
            <person name="Kim M."/>
            <person name="Overton L."/>
            <person name="Reardon M."/>
            <person name="Tsitrin T."/>
            <person name="Vuong H."/>
            <person name="Weaver B."/>
            <person name="Ciecko A."/>
            <person name="Tallon L."/>
            <person name="Jackson J."/>
            <person name="Pai G."/>
            <person name="Aken S.V."/>
            <person name="Utterback T."/>
            <person name="Reidmuller S."/>
            <person name="Feldblyum T."/>
            <person name="Hsiao J."/>
            <person name="Zismann V."/>
            <person name="Iobst S."/>
            <person name="de Vazeille A.R."/>
            <person name="Buell C.R."/>
            <person name="Ying K."/>
            <person name="Li Y."/>
            <person name="Lu T."/>
            <person name="Huang Y."/>
            <person name="Zhao Q."/>
            <person name="Feng Q."/>
            <person name="Zhang L."/>
            <person name="Zhu J."/>
            <person name="Weng Q."/>
            <person name="Mu J."/>
            <person name="Lu Y."/>
            <person name="Fan D."/>
            <person name="Liu Y."/>
            <person name="Guan J."/>
            <person name="Zhang Y."/>
            <person name="Yu S."/>
            <person name="Liu X."/>
            <person name="Zhang Y."/>
            <person name="Hong G."/>
            <person name="Han B."/>
            <person name="Choisne N."/>
            <person name="Demange N."/>
            <person name="Orjeda G."/>
            <person name="Samain S."/>
            <person name="Cattolico L."/>
            <person name="Pelletier E."/>
            <person name="Couloux A."/>
            <person name="Segurens B."/>
            <person name="Wincker P."/>
            <person name="D'Hont A."/>
            <person name="Scarpelli C."/>
            <person name="Weissenbach J."/>
            <person name="Salanoubat M."/>
            <person name="Quetier F."/>
            <person name="Yu Y."/>
            <person name="Kim H.R."/>
            <person name="Rambo T."/>
            <person name="Currie J."/>
            <person name="Collura K."/>
            <person name="Luo M."/>
            <person name="Yang T."/>
            <person name="Ammiraju J.S.S."/>
            <person name="Engler F."/>
            <person name="Soderlund C."/>
            <person name="Wing R.A."/>
            <person name="Palmer L.E."/>
            <person name="de la Bastide M."/>
            <person name="Spiegel L."/>
            <person name="Nascimento L."/>
            <person name="Zutavern T."/>
            <person name="O'Shaughnessy A."/>
            <person name="Dike S."/>
            <person name="Dedhia N."/>
            <person name="Preston R."/>
            <person name="Balija V."/>
            <person name="McCombie W.R."/>
            <person name="Chow T."/>
            <person name="Chen H."/>
            <person name="Chung M."/>
            <person name="Chen C."/>
            <person name="Shaw J."/>
            <person name="Wu H."/>
            <person name="Hsiao K."/>
            <person name="Chao Y."/>
            <person name="Chu M."/>
            <person name="Cheng C."/>
            <person name="Hour A."/>
            <person name="Lee P."/>
            <person name="Lin S."/>
            <person name="Lin Y."/>
            <person name="Liou J."/>
            <person name="Liu S."/>
            <person name="Hsing Y."/>
            <person name="Raghuvanshi S."/>
            <person name="Mohanty A."/>
            <person name="Bharti A.K."/>
            <person name="Gaur A."/>
            <person name="Gupta V."/>
            <person name="Kumar D."/>
            <person name="Ravi V."/>
            <person name="Vij S."/>
            <person name="Kapur A."/>
            <person name="Khurana P."/>
            <person name="Khurana P."/>
            <person name="Khurana J.P."/>
            <person name="Tyagi A.K."/>
            <person name="Gaikwad K."/>
            <person name="Singh A."/>
            <person name="Dalal V."/>
            <person name="Srivastava S."/>
            <person name="Dixit A."/>
            <person name="Pal A.K."/>
            <person name="Ghazi I.A."/>
            <person name="Yadav M."/>
            <person name="Pandit A."/>
            <person name="Bhargava A."/>
            <person name="Sureshbabu K."/>
            <person name="Batra K."/>
            <person name="Sharma T.R."/>
            <person name="Mohapatra T."/>
            <person name="Singh N.K."/>
            <person name="Messing J."/>
            <person name="Nelson A.B."/>
            <person name="Fuks G."/>
            <person name="Kavchok S."/>
            <person name="Keizer G."/>
            <person name="Linton E."/>
            <person name="Llaca V."/>
            <person name="Song R."/>
            <person name="Tanyolac B."/>
            <person name="Young S."/>
            <person name="Ho-Il K."/>
            <person name="Hahn J.H."/>
            <person name="Sangsakoo G."/>
            <person name="Vanavichit A."/>
            <person name="de Mattos Luiz.A.T."/>
            <person name="Zimmer P.D."/>
            <person name="Malone G."/>
            <person name="Dellagostin O."/>
            <person name="de Oliveira A.C."/>
            <person name="Bevan M."/>
            <person name="Bancroft I."/>
            <person name="Minx P."/>
            <person name="Cordum H."/>
            <person name="Wilson R."/>
            <person name="Cheng Z."/>
            <person name="Jin W."/>
            <person name="Jiang J."/>
            <person name="Leong S.A."/>
            <person name="Iwama H."/>
            <person name="Gojobori T."/>
            <person name="Itoh T."/>
            <person name="Niimura Y."/>
            <person name="Fujii Y."/>
            <person name="Habara T."/>
            <person name="Sakai H."/>
            <person name="Sato Y."/>
            <person name="Wilson G."/>
            <person name="Kumar K."/>
            <person name="McCouch S."/>
            <person name="Juretic N."/>
            <person name="Hoen D."/>
            <person name="Wright S."/>
            <person name="Bruskiewich R."/>
            <person name="Bureau T."/>
            <person name="Miyao A."/>
            <person name="Hirochika H."/>
            <person name="Nishikawa T."/>
            <person name="Kadowaki K."/>
            <person name="Sugiura M."/>
            <person name="Burr B."/>
            <person name="Sasaki T."/>
        </authorList>
    </citation>
    <scope>NUCLEOTIDE SEQUENCE [LARGE SCALE GENOMIC DNA]</scope>
    <source>
        <strain evidence="3">cv. Nipponbare</strain>
    </source>
</reference>
<reference evidence="2 3" key="2">
    <citation type="journal article" date="2013" name="Plant Cell Physiol.">
        <title>Rice Annotation Project Database (RAP-DB): an integrative and interactive database for rice genomics.</title>
        <authorList>
            <person name="Sakai H."/>
            <person name="Lee S.S."/>
            <person name="Tanaka T."/>
            <person name="Numa H."/>
            <person name="Kim J."/>
            <person name="Kawahara Y."/>
            <person name="Wakimoto H."/>
            <person name="Yang C.C."/>
            <person name="Iwamoto M."/>
            <person name="Abe T."/>
            <person name="Yamada Y."/>
            <person name="Muto A."/>
            <person name="Inokuchi H."/>
            <person name="Ikemura T."/>
            <person name="Matsumoto T."/>
            <person name="Sasaki T."/>
            <person name="Itoh T."/>
        </authorList>
    </citation>
    <scope>NUCLEOTIDE SEQUENCE [LARGE SCALE GENOMIC DNA]</scope>
    <source>
        <strain evidence="3">cv. Nipponbare</strain>
    </source>
</reference>
<sequence length="324" mass="34368">MEAVGVSQYDLPAVHLGDHLDRGVAVAAHPEVLVHADGRGGWHGEEAERDGEPLAVVSQPHLPPLRRLVLQRPLGVRHVPPSPDPRRHLLRLPVDLRRPLVIPVPGVEHVRHAGDHHPAAPGLLADAPRPHQRAHPRHVAPPPRPRVEVGQHDVRHGVRRIQPPHHPGRALGERRVPVSPARGEEGLPDRGVQLGRRAPVEQVDGLAEAAGAAEQVDHAGVVVRPRGDAVLGLHGLEVGAAGVEQPGVAAGEEQADEGDVVRPAAGAGHVGVDGEGLPAPAVLRVPDDQRRPRDGAPGAHRVEHRARVAERAGLGVHGHERVAD</sequence>
<evidence type="ECO:0000256" key="1">
    <source>
        <dbReference type="SAM" id="MobiDB-lite"/>
    </source>
</evidence>
<dbReference type="Gramene" id="Os01t0884850-00">
    <property type="protein sequence ID" value="Os01t0884850-00"/>
    <property type="gene ID" value="Os01g0884850"/>
</dbReference>
<feature type="compositionally biased region" description="Basic and acidic residues" evidence="1">
    <location>
        <begin position="171"/>
        <end position="188"/>
    </location>
</feature>
<name>A0A0N7KE70_ORYSJ</name>
<feature type="compositionally biased region" description="Basic and acidic residues" evidence="1">
    <location>
        <begin position="145"/>
        <end position="156"/>
    </location>
</feature>
<dbReference type="Proteomes" id="UP000059680">
    <property type="component" value="Chromosome 1"/>
</dbReference>
<feature type="region of interest" description="Disordered" evidence="1">
    <location>
        <begin position="129"/>
        <end position="191"/>
    </location>
</feature>
<reference evidence="2 3" key="3">
    <citation type="journal article" date="2013" name="Rice">
        <title>Improvement of the Oryza sativa Nipponbare reference genome using next generation sequence and optical map data.</title>
        <authorList>
            <person name="Kawahara Y."/>
            <person name="de la Bastide M."/>
            <person name="Hamilton J.P."/>
            <person name="Kanamori H."/>
            <person name="McCombie W.R."/>
            <person name="Ouyang S."/>
            <person name="Schwartz D.C."/>
            <person name="Tanaka T."/>
            <person name="Wu J."/>
            <person name="Zhou S."/>
            <person name="Childs K.L."/>
            <person name="Davidson R.M."/>
            <person name="Lin H."/>
            <person name="Quesada-Ocampo L."/>
            <person name="Vaillancourt B."/>
            <person name="Sakai H."/>
            <person name="Lee S.S."/>
            <person name="Kim J."/>
            <person name="Numa H."/>
            <person name="Itoh T."/>
            <person name="Buell C.R."/>
            <person name="Matsumoto T."/>
        </authorList>
    </citation>
    <scope>NUCLEOTIDE SEQUENCE [LARGE SCALE GENOMIC DNA]</scope>
    <source>
        <strain evidence="3">cv. Nipponbare</strain>
    </source>
</reference>
<keyword evidence="3" id="KW-1185">Reference proteome</keyword>
<feature type="region of interest" description="Disordered" evidence="1">
    <location>
        <begin position="286"/>
        <end position="324"/>
    </location>
</feature>
<feature type="non-terminal residue" evidence="2">
    <location>
        <position position="324"/>
    </location>
</feature>